<comment type="caution">
    <text evidence="1">The sequence shown here is derived from an EMBL/GenBank/DDBJ whole genome shotgun (WGS) entry which is preliminary data.</text>
</comment>
<dbReference type="GO" id="GO:0003688">
    <property type="term" value="F:DNA replication origin binding"/>
    <property type="evidence" value="ECO:0007669"/>
    <property type="project" value="TreeGrafter"/>
</dbReference>
<dbReference type="AlphaFoldDB" id="A0A7J7IKA6"/>
<dbReference type="PANTHER" id="PTHR12705:SF0">
    <property type="entry name" value="ORIGIN RECOGNITION COMPLEX SUBUNIT 5"/>
    <property type="match status" value="1"/>
</dbReference>
<dbReference type="SUPFAM" id="SSF52540">
    <property type="entry name" value="P-loop containing nucleoside triphosphate hydrolases"/>
    <property type="match status" value="1"/>
</dbReference>
<dbReference type="GO" id="GO:0005664">
    <property type="term" value="C:nuclear origin of replication recognition complex"/>
    <property type="evidence" value="ECO:0007669"/>
    <property type="project" value="TreeGrafter"/>
</dbReference>
<dbReference type="OrthoDB" id="11244at2763"/>
<reference evidence="1 2" key="1">
    <citation type="journal article" date="2020" name="J. Phycol.">
        <title>Comparative genome analysis reveals Cyanidiococcus gen. nov., a new extremophilic red algal genus sister to Cyanidioschyzon (Cyanidioschyzonaceae, Rhodophyta).</title>
        <authorList>
            <person name="Liu S.-L."/>
            <person name="Chiang Y.-R."/>
            <person name="Yoon H.S."/>
            <person name="Fu H.-Y."/>
        </authorList>
    </citation>
    <scope>NUCLEOTIDE SEQUENCE [LARGE SCALE GENOMIC DNA]</scope>
    <source>
        <strain evidence="1 2">THAL066</strain>
    </source>
</reference>
<dbReference type="Proteomes" id="UP000530660">
    <property type="component" value="Unassembled WGS sequence"/>
</dbReference>
<accession>A0A7J7IKA6</accession>
<sequence>MNWSLSTSVPQHRTEEFAALCASLGFIIPGSSNGEHPNIQIMHTGSWVYLYGARNTGKSTTIAAVRAASERCVHHLHWSYVNCRALLTGERLMAEIAQGCYASAAGRFGIPVGALPMRWNLPLFVHFVADLLTLLNEKGATLILHLEGVEWLRHFEGSGRILAALQRLPFFANQVGGAEHFSLRMPLQVLLEARVPPENLFDPVERSCSPDFVLFFPPYDRAALRNLLLARRCQTQSSPSPGIGTLEAGYPSVPDSCTEAFVSTLLDVLHDLTNDFAELCFWSDVLFPFYARGWRALSRTHGLYCFRIHCVSSLFQGGYQTNLHSFQYFTERIKRAAERTS</sequence>
<dbReference type="Gene3D" id="3.40.50.300">
    <property type="entry name" value="P-loop containing nucleotide triphosphate hydrolases"/>
    <property type="match status" value="1"/>
</dbReference>
<gene>
    <name evidence="1" type="ORF">F1559_002231</name>
</gene>
<keyword evidence="2" id="KW-1185">Reference proteome</keyword>
<proteinExistence type="predicted"/>
<dbReference type="GO" id="GO:0006270">
    <property type="term" value="P:DNA replication initiation"/>
    <property type="evidence" value="ECO:0007669"/>
    <property type="project" value="TreeGrafter"/>
</dbReference>
<dbReference type="EMBL" id="VWRR01000006">
    <property type="protein sequence ID" value="KAF6003545.1"/>
    <property type="molecule type" value="Genomic_DNA"/>
</dbReference>
<evidence type="ECO:0000313" key="2">
    <source>
        <dbReference type="Proteomes" id="UP000530660"/>
    </source>
</evidence>
<dbReference type="InterPro" id="IPR020796">
    <property type="entry name" value="ORC5"/>
</dbReference>
<dbReference type="InterPro" id="IPR027417">
    <property type="entry name" value="P-loop_NTPase"/>
</dbReference>
<dbReference type="PANTHER" id="PTHR12705">
    <property type="entry name" value="ORIGIN RECOGNITION COMPLEX SUBUNIT 5"/>
    <property type="match status" value="1"/>
</dbReference>
<dbReference type="Gene3D" id="1.10.8.60">
    <property type="match status" value="1"/>
</dbReference>
<organism evidence="1 2">
    <name type="scientific">Cyanidiococcus yangmingshanensis</name>
    <dbReference type="NCBI Taxonomy" id="2690220"/>
    <lineage>
        <taxon>Eukaryota</taxon>
        <taxon>Rhodophyta</taxon>
        <taxon>Bangiophyceae</taxon>
        <taxon>Cyanidiales</taxon>
        <taxon>Cyanidiaceae</taxon>
        <taxon>Cyanidiococcus</taxon>
    </lineage>
</organism>
<name>A0A7J7IKA6_9RHOD</name>
<evidence type="ECO:0000313" key="1">
    <source>
        <dbReference type="EMBL" id="KAF6003545.1"/>
    </source>
</evidence>
<protein>
    <submittedName>
        <fullName evidence="1">Uncharacterized protein</fullName>
    </submittedName>
</protein>